<name>A0A0C9UD92_SPHS4</name>
<reference evidence="1 2" key="1">
    <citation type="submission" date="2014-06" db="EMBL/GenBank/DDBJ databases">
        <title>Evolutionary Origins and Diversification of the Mycorrhizal Mutualists.</title>
        <authorList>
            <consortium name="DOE Joint Genome Institute"/>
            <consortium name="Mycorrhizal Genomics Consortium"/>
            <person name="Kohler A."/>
            <person name="Kuo A."/>
            <person name="Nagy L.G."/>
            <person name="Floudas D."/>
            <person name="Copeland A."/>
            <person name="Barry K.W."/>
            <person name="Cichocki N."/>
            <person name="Veneault-Fourrey C."/>
            <person name="LaButti K."/>
            <person name="Lindquist E.A."/>
            <person name="Lipzen A."/>
            <person name="Lundell T."/>
            <person name="Morin E."/>
            <person name="Murat C."/>
            <person name="Riley R."/>
            <person name="Ohm R."/>
            <person name="Sun H."/>
            <person name="Tunlid A."/>
            <person name="Henrissat B."/>
            <person name="Grigoriev I.V."/>
            <person name="Hibbett D.S."/>
            <person name="Martin F."/>
        </authorList>
    </citation>
    <scope>NUCLEOTIDE SEQUENCE [LARGE SCALE GENOMIC DNA]</scope>
    <source>
        <strain evidence="1 2">SS14</strain>
    </source>
</reference>
<keyword evidence="2" id="KW-1185">Reference proteome</keyword>
<evidence type="ECO:0000313" key="2">
    <source>
        <dbReference type="Proteomes" id="UP000054279"/>
    </source>
</evidence>
<feature type="non-terminal residue" evidence="1">
    <location>
        <position position="1"/>
    </location>
</feature>
<dbReference type="HOGENOM" id="CLU_2910580_0_0_1"/>
<sequence length="62" mass="7192">RHCKSSNRTRLVNKSIGKLSETYKWFKDLPDKTFWSWFQSGGGEGGGWSGMFHRELISRSPE</sequence>
<dbReference type="Proteomes" id="UP000054279">
    <property type="component" value="Unassembled WGS sequence"/>
</dbReference>
<organism evidence="1 2">
    <name type="scientific">Sphaerobolus stellatus (strain SS14)</name>
    <dbReference type="NCBI Taxonomy" id="990650"/>
    <lineage>
        <taxon>Eukaryota</taxon>
        <taxon>Fungi</taxon>
        <taxon>Dikarya</taxon>
        <taxon>Basidiomycota</taxon>
        <taxon>Agaricomycotina</taxon>
        <taxon>Agaricomycetes</taxon>
        <taxon>Phallomycetidae</taxon>
        <taxon>Geastrales</taxon>
        <taxon>Sphaerobolaceae</taxon>
        <taxon>Sphaerobolus</taxon>
    </lineage>
</organism>
<gene>
    <name evidence="1" type="ORF">M422DRAFT_39815</name>
</gene>
<dbReference type="AlphaFoldDB" id="A0A0C9UD92"/>
<dbReference type="EMBL" id="KN837813">
    <property type="protein sequence ID" value="KIJ23080.1"/>
    <property type="molecule type" value="Genomic_DNA"/>
</dbReference>
<protein>
    <submittedName>
        <fullName evidence="1">Uncharacterized protein</fullName>
    </submittedName>
</protein>
<evidence type="ECO:0000313" key="1">
    <source>
        <dbReference type="EMBL" id="KIJ23080.1"/>
    </source>
</evidence>
<accession>A0A0C9UD92</accession>
<proteinExistence type="predicted"/>